<protein>
    <submittedName>
        <fullName evidence="1">Phage tail protein</fullName>
    </submittedName>
</protein>
<dbReference type="Pfam" id="PF06763">
    <property type="entry name" value="Minor_tail_Z"/>
    <property type="match status" value="1"/>
</dbReference>
<accession>A0ABY8UZC9</accession>
<dbReference type="InterPro" id="IPR010633">
    <property type="entry name" value="Phage_lambda_GpZ"/>
</dbReference>
<dbReference type="Proteomes" id="UP001236652">
    <property type="component" value="Chromosome"/>
</dbReference>
<name>A0ABY8UZC9_9BACI</name>
<proteinExistence type="predicted"/>
<evidence type="ECO:0000313" key="2">
    <source>
        <dbReference type="Proteomes" id="UP001236652"/>
    </source>
</evidence>
<dbReference type="RefSeq" id="WP_255688648.1">
    <property type="nucleotide sequence ID" value="NZ_CP126446.1"/>
</dbReference>
<sequence length="200" mass="22490">MRVDIATDRRALRNIERRLGALEKKAPNVLSKSLNRAATNAKKNVSVETRKKYRLSAAKIKETMNVKRANYNSLSASIITRGNLIGLDHFKVSPSEPRHHTPPRSLKAGVEKGSLKKIPGAFVANAGNGNFVFQRQGNAQHKSVRSGGRVIQSQLPIRRLFGPSVPQMVGNEETMDVVRRNAQEMYDRTIDHEIERMLRR</sequence>
<evidence type="ECO:0000313" key="1">
    <source>
        <dbReference type="EMBL" id="WIF98733.1"/>
    </source>
</evidence>
<reference evidence="1 2" key="1">
    <citation type="submission" date="2023-05" db="EMBL/GenBank/DDBJ databases">
        <title>Comparative genomics reveals the evidence of polycyclic aromatic hydrocarbons degradation in moderately halophilic genus Pontibacillus.</title>
        <authorList>
            <person name="Yang H."/>
            <person name="Qian Z."/>
        </authorList>
    </citation>
    <scope>NUCLEOTIDE SEQUENCE [LARGE SCALE GENOMIC DNA]</scope>
    <source>
        <strain evidence="2">HN14</strain>
    </source>
</reference>
<dbReference type="EMBL" id="CP126446">
    <property type="protein sequence ID" value="WIF98733.1"/>
    <property type="molecule type" value="Genomic_DNA"/>
</dbReference>
<gene>
    <name evidence="1" type="ORF">QNI29_03515</name>
</gene>
<keyword evidence="2" id="KW-1185">Reference proteome</keyword>
<organism evidence="1 2">
    <name type="scientific">Pontibacillus chungwhensis</name>
    <dbReference type="NCBI Taxonomy" id="265426"/>
    <lineage>
        <taxon>Bacteria</taxon>
        <taxon>Bacillati</taxon>
        <taxon>Bacillota</taxon>
        <taxon>Bacilli</taxon>
        <taxon>Bacillales</taxon>
        <taxon>Bacillaceae</taxon>
        <taxon>Pontibacillus</taxon>
    </lineage>
</organism>